<name>A0A8K0GPA8_9ROSA</name>
<keyword evidence="5" id="KW-0539">Nucleus</keyword>
<proteinExistence type="predicted"/>
<reference evidence="8" key="1">
    <citation type="submission" date="2020-03" db="EMBL/GenBank/DDBJ databases">
        <title>A high-quality chromosome-level genome assembly of a woody plant with both climbing and erect habits, Rhamnella rubrinervis.</title>
        <authorList>
            <person name="Lu Z."/>
            <person name="Yang Y."/>
            <person name="Zhu X."/>
            <person name="Sun Y."/>
        </authorList>
    </citation>
    <scope>NUCLEOTIDE SEQUENCE</scope>
    <source>
        <strain evidence="8">BYM</strain>
        <tissue evidence="8">Leaf</tissue>
    </source>
</reference>
<evidence type="ECO:0000313" key="8">
    <source>
        <dbReference type="EMBL" id="KAF3431773.1"/>
    </source>
</evidence>
<gene>
    <name evidence="8" type="ORF">FNV43_RR26509</name>
</gene>
<feature type="compositionally biased region" description="Polar residues" evidence="6">
    <location>
        <begin position="220"/>
        <end position="233"/>
    </location>
</feature>
<evidence type="ECO:0000256" key="4">
    <source>
        <dbReference type="ARBA" id="ARBA00023163"/>
    </source>
</evidence>
<comment type="subcellular location">
    <subcellularLocation>
        <location evidence="1">Nucleus</location>
    </subcellularLocation>
</comment>
<accession>A0A8K0GPA8</accession>
<dbReference type="InterPro" id="IPR005333">
    <property type="entry name" value="Transcription_factor_TCP"/>
</dbReference>
<evidence type="ECO:0000256" key="2">
    <source>
        <dbReference type="ARBA" id="ARBA00023015"/>
    </source>
</evidence>
<sequence length="430" mass="48614">MFPYSSIYNPFPYINPENNIASSDENPNFPHSSQLPTLLQDDGLLLSHLLSQQQLLAGIGSTTSQADQTEASLLGWNQAVDMNKGFLKKKKSCSESRQTIPRKRNGKKDRHSKICTAQGPRDRRMRLSLQIARKFFDLQDMLGFDKASKTIDWLFQKSKNAIKELKCCKIGAQSSSASDQSEVVSTTTMEAEFFSSGQGKSKARERTRVKMKIRGDLENSRLTGTTKDSSQHLWESKSLETGEETPRRHCDQEMYYSLKTVTEADEEPATELPDEHVDSVKLLGLISDHGSQQRIAVSTGTNSEDDFIGFPGNWDGDYNYKLQESFSCTMTNTRRFTTTGNVQVQNPSAIFMTYSDTQDEKPSSIFLTTSDTSQELNPNSFFMTNTFNIAHEKNPSSNLVDTSNIFWQSQFLENQFTCNPNISNKNHIYY</sequence>
<feature type="region of interest" description="Disordered" evidence="6">
    <location>
        <begin position="90"/>
        <end position="120"/>
    </location>
</feature>
<dbReference type="GO" id="GO:2000032">
    <property type="term" value="P:regulation of secondary shoot formation"/>
    <property type="evidence" value="ECO:0007669"/>
    <property type="project" value="TreeGrafter"/>
</dbReference>
<evidence type="ECO:0000259" key="7">
    <source>
        <dbReference type="PROSITE" id="PS51369"/>
    </source>
</evidence>
<dbReference type="GO" id="GO:0005634">
    <property type="term" value="C:nucleus"/>
    <property type="evidence" value="ECO:0007669"/>
    <property type="project" value="UniProtKB-SubCell"/>
</dbReference>
<evidence type="ECO:0000256" key="5">
    <source>
        <dbReference type="ARBA" id="ARBA00023242"/>
    </source>
</evidence>
<dbReference type="Proteomes" id="UP000796880">
    <property type="component" value="Unassembled WGS sequence"/>
</dbReference>
<feature type="compositionally biased region" description="Basic and acidic residues" evidence="6">
    <location>
        <begin position="234"/>
        <end position="249"/>
    </location>
</feature>
<organism evidence="8 9">
    <name type="scientific">Rhamnella rubrinervis</name>
    <dbReference type="NCBI Taxonomy" id="2594499"/>
    <lineage>
        <taxon>Eukaryota</taxon>
        <taxon>Viridiplantae</taxon>
        <taxon>Streptophyta</taxon>
        <taxon>Embryophyta</taxon>
        <taxon>Tracheophyta</taxon>
        <taxon>Spermatophyta</taxon>
        <taxon>Magnoliopsida</taxon>
        <taxon>eudicotyledons</taxon>
        <taxon>Gunneridae</taxon>
        <taxon>Pentapetalae</taxon>
        <taxon>rosids</taxon>
        <taxon>fabids</taxon>
        <taxon>Rosales</taxon>
        <taxon>Rhamnaceae</taxon>
        <taxon>rhamnoid group</taxon>
        <taxon>Rhamneae</taxon>
        <taxon>Rhamnella</taxon>
    </lineage>
</organism>
<dbReference type="PROSITE" id="PS51369">
    <property type="entry name" value="TCP"/>
    <property type="match status" value="1"/>
</dbReference>
<keyword evidence="2" id="KW-0805">Transcription regulation</keyword>
<dbReference type="InterPro" id="IPR017887">
    <property type="entry name" value="TF_TCP_subgr"/>
</dbReference>
<evidence type="ECO:0000256" key="3">
    <source>
        <dbReference type="ARBA" id="ARBA00023125"/>
    </source>
</evidence>
<dbReference type="PANTHER" id="PTHR31072:SF87">
    <property type="entry name" value="TRANSCRIPTION FACTOR TCP12"/>
    <property type="match status" value="1"/>
</dbReference>
<keyword evidence="3" id="KW-0238">DNA-binding</keyword>
<dbReference type="Pfam" id="PF03634">
    <property type="entry name" value="TCP"/>
    <property type="match status" value="1"/>
</dbReference>
<dbReference type="OrthoDB" id="1162398at2759"/>
<keyword evidence="9" id="KW-1185">Reference proteome</keyword>
<dbReference type="PANTHER" id="PTHR31072">
    <property type="entry name" value="TRANSCRIPTION FACTOR TCP4-RELATED"/>
    <property type="match status" value="1"/>
</dbReference>
<feature type="region of interest" description="Disordered" evidence="6">
    <location>
        <begin position="216"/>
        <end position="249"/>
    </location>
</feature>
<keyword evidence="4" id="KW-0804">Transcription</keyword>
<evidence type="ECO:0000256" key="1">
    <source>
        <dbReference type="ARBA" id="ARBA00004123"/>
    </source>
</evidence>
<dbReference type="GO" id="GO:0043565">
    <property type="term" value="F:sequence-specific DNA binding"/>
    <property type="evidence" value="ECO:0007669"/>
    <property type="project" value="TreeGrafter"/>
</dbReference>
<evidence type="ECO:0000256" key="6">
    <source>
        <dbReference type="SAM" id="MobiDB-lite"/>
    </source>
</evidence>
<protein>
    <recommendedName>
        <fullName evidence="7">TCP domain-containing protein</fullName>
    </recommendedName>
</protein>
<dbReference type="AlphaFoldDB" id="A0A8K0GPA8"/>
<feature type="compositionally biased region" description="Basic residues" evidence="6">
    <location>
        <begin position="100"/>
        <end position="113"/>
    </location>
</feature>
<feature type="domain" description="TCP" evidence="7">
    <location>
        <begin position="107"/>
        <end position="165"/>
    </location>
</feature>
<comment type="caution">
    <text evidence="8">The sequence shown here is derived from an EMBL/GenBank/DDBJ whole genome shotgun (WGS) entry which is preliminary data.</text>
</comment>
<evidence type="ECO:0000313" key="9">
    <source>
        <dbReference type="Proteomes" id="UP000796880"/>
    </source>
</evidence>
<dbReference type="EMBL" id="VOIH02000012">
    <property type="protein sequence ID" value="KAF3431773.1"/>
    <property type="molecule type" value="Genomic_DNA"/>
</dbReference>
<dbReference type="GO" id="GO:0003700">
    <property type="term" value="F:DNA-binding transcription factor activity"/>
    <property type="evidence" value="ECO:0007669"/>
    <property type="project" value="InterPro"/>
</dbReference>